<reference evidence="2" key="1">
    <citation type="submission" date="2015-03" db="EMBL/GenBank/DDBJ databases">
        <title>Luteipulveratus halotolerans sp. nov., a novel actinobacterium (Dermacoccaceae) from Sarawak, Malaysia.</title>
        <authorList>
            <person name="Juboi H."/>
            <person name="Basik A."/>
            <person name="Shamsul S.S."/>
            <person name="Arnold P."/>
            <person name="Schmitt E.K."/>
            <person name="Sanglier J.-J."/>
            <person name="Yeo T."/>
        </authorList>
    </citation>
    <scope>NUCLEOTIDE SEQUENCE [LARGE SCALE GENOMIC DNA]</scope>
    <source>
        <strain evidence="2">C296001</strain>
    </source>
</reference>
<sequence>MSDDEKDTINRLSARLRKDEQGMVRLDRYFEGTQRLQHIGLAVPAELRKFETVVNVPRMAVDEPARRQVLRAFYRRDDSTKPDEALQEAWEYNNLPSESSLVQREEKIFGRSFVAVGSNADDEEHPLITVEDPRQIACDVDPRRRAIRSALRLYRDEAERTTRGTLYLADSTLYVSRGRNGWEVDDRDGHKLGVVPLVMFLNRRRAGQWNGTSEMADVIGMTDSIARLITNMSVAAETLALPHRWAAGMKKEDFVDKDGKALPTWEAYMTAIKTTSNPEAKFGQFAAANLDNFHSTVNNMLAWCAAVLGLPTRYAGQQSVNPAAEGAIRADESRLITRVEEMNRYDGDAWAWVMGLEERFRTGEWGDRNSIRTLWFDPATPTYSQRADALTKLRSEGVLSVEGVWDELGWDEPRKAQERQRLADEAVEGVVPRLLRGVSDGDAAAADASFGS</sequence>
<proteinExistence type="predicted"/>
<protein>
    <recommendedName>
        <fullName evidence="3">Phage portal protein</fullName>
    </recommendedName>
</protein>
<dbReference type="STRING" id="1631356.VV01_14605"/>
<gene>
    <name evidence="1" type="ORF">VV01_14605</name>
</gene>
<evidence type="ECO:0000313" key="1">
    <source>
        <dbReference type="EMBL" id="KNX39498.1"/>
    </source>
</evidence>
<dbReference type="Pfam" id="PF05133">
    <property type="entry name" value="SPP1_portal"/>
    <property type="match status" value="1"/>
</dbReference>
<accession>A0A0L6CPQ5</accession>
<organism evidence="1 2">
    <name type="scientific">Luteipulveratus halotolerans</name>
    <dbReference type="NCBI Taxonomy" id="1631356"/>
    <lineage>
        <taxon>Bacteria</taxon>
        <taxon>Bacillati</taxon>
        <taxon>Actinomycetota</taxon>
        <taxon>Actinomycetes</taxon>
        <taxon>Micrococcales</taxon>
        <taxon>Dermacoccaceae</taxon>
        <taxon>Luteipulveratus</taxon>
    </lineage>
</organism>
<dbReference type="EMBL" id="LAIR01000002">
    <property type="protein sequence ID" value="KNX39498.1"/>
    <property type="molecule type" value="Genomic_DNA"/>
</dbReference>
<evidence type="ECO:0000313" key="2">
    <source>
        <dbReference type="Proteomes" id="UP000037397"/>
    </source>
</evidence>
<name>A0A0L6CPQ5_9MICO</name>
<comment type="caution">
    <text evidence="1">The sequence shown here is derived from an EMBL/GenBank/DDBJ whole genome shotgun (WGS) entry which is preliminary data.</text>
</comment>
<dbReference type="AlphaFoldDB" id="A0A0L6CPQ5"/>
<dbReference type="Proteomes" id="UP000037397">
    <property type="component" value="Unassembled WGS sequence"/>
</dbReference>
<evidence type="ECO:0008006" key="3">
    <source>
        <dbReference type="Google" id="ProtNLM"/>
    </source>
</evidence>
<dbReference type="InterPro" id="IPR021145">
    <property type="entry name" value="Portal_protein_SPP1_Gp6-like"/>
</dbReference>
<keyword evidence="2" id="KW-1185">Reference proteome</keyword>
<dbReference type="PATRIC" id="fig|1631356.3.peg.2880"/>